<evidence type="ECO:0000313" key="2">
    <source>
        <dbReference type="Proteomes" id="UP000708208"/>
    </source>
</evidence>
<dbReference type="Proteomes" id="UP000708208">
    <property type="component" value="Unassembled WGS sequence"/>
</dbReference>
<dbReference type="EMBL" id="CAJVCH010020247">
    <property type="protein sequence ID" value="CAG7688796.1"/>
    <property type="molecule type" value="Genomic_DNA"/>
</dbReference>
<feature type="non-terminal residue" evidence="1">
    <location>
        <position position="1"/>
    </location>
</feature>
<proteinExistence type="predicted"/>
<evidence type="ECO:0000313" key="1">
    <source>
        <dbReference type="EMBL" id="CAG7688796.1"/>
    </source>
</evidence>
<dbReference type="AlphaFoldDB" id="A0A8J2NPL1"/>
<reference evidence="1" key="1">
    <citation type="submission" date="2021-06" db="EMBL/GenBank/DDBJ databases">
        <authorList>
            <person name="Hodson N. C."/>
            <person name="Mongue J. A."/>
            <person name="Jaron S. K."/>
        </authorList>
    </citation>
    <scope>NUCLEOTIDE SEQUENCE</scope>
</reference>
<accession>A0A8J2NPL1</accession>
<comment type="caution">
    <text evidence="1">The sequence shown here is derived from an EMBL/GenBank/DDBJ whole genome shotgun (WGS) entry which is preliminary data.</text>
</comment>
<sequence>HFQKLPSSPKTVHAGRHFELIQLGLAFLTSF</sequence>
<keyword evidence="2" id="KW-1185">Reference proteome</keyword>
<organism evidence="1 2">
    <name type="scientific">Allacma fusca</name>
    <dbReference type="NCBI Taxonomy" id="39272"/>
    <lineage>
        <taxon>Eukaryota</taxon>
        <taxon>Metazoa</taxon>
        <taxon>Ecdysozoa</taxon>
        <taxon>Arthropoda</taxon>
        <taxon>Hexapoda</taxon>
        <taxon>Collembola</taxon>
        <taxon>Symphypleona</taxon>
        <taxon>Sminthuridae</taxon>
        <taxon>Allacma</taxon>
    </lineage>
</organism>
<name>A0A8J2NPL1_9HEXA</name>
<gene>
    <name evidence="1" type="ORF">AFUS01_LOCUS3369</name>
</gene>
<protein>
    <submittedName>
        <fullName evidence="1">Uncharacterized protein</fullName>
    </submittedName>
</protein>